<evidence type="ECO:0000256" key="13">
    <source>
        <dbReference type="ARBA" id="ARBA00023125"/>
    </source>
</evidence>
<feature type="region of interest" description="Disordered" evidence="18">
    <location>
        <begin position="78"/>
        <end position="115"/>
    </location>
</feature>
<reference evidence="19" key="1">
    <citation type="journal article" date="2013" name="Arch. Virol.">
        <title>Molecular identification of a new begomovirus associated with mosaic disease of Jatropha curcas L. in Nigeria.</title>
        <authorList>
            <person name="Kashina B.D."/>
            <person name="Alegbejo M.D."/>
            <person name="Banwo O.O."/>
            <person name="Nielsen S.L."/>
            <person name="Nicolaisen M."/>
        </authorList>
    </citation>
    <scope>NUCLEOTIDE SEQUENCE</scope>
    <source>
        <strain evidence="19">5</strain>
    </source>
</reference>
<dbReference type="InterPro" id="IPR000942">
    <property type="entry name" value="Gemini_AL2"/>
</dbReference>
<dbReference type="PRINTS" id="PR00230">
    <property type="entry name" value="GEMCOATAL2"/>
</dbReference>
<keyword evidence="6" id="KW-0597">Phosphoprotein</keyword>
<evidence type="ECO:0000256" key="5">
    <source>
        <dbReference type="ARBA" id="ARBA00022463"/>
    </source>
</evidence>
<evidence type="ECO:0000256" key="6">
    <source>
        <dbReference type="ARBA" id="ARBA00022553"/>
    </source>
</evidence>
<evidence type="ECO:0000256" key="12">
    <source>
        <dbReference type="ARBA" id="ARBA00022833"/>
    </source>
</evidence>
<dbReference type="EMBL" id="JX025360">
    <property type="protein sequence ID" value="AFO38447.1"/>
    <property type="molecule type" value="Genomic_DNA"/>
</dbReference>
<keyword evidence="12 17" id="KW-0862">Zinc</keyword>
<proteinExistence type="inferred from homology"/>
<sequence length="135" mass="15429">MRNSSPSASHSTPVPIKVKHRLAKTKRIRRRRIDLECGCSYYLHINCASHGFTHRGVHHCSSSREWRVYLGDKQSPIFHDHGTERAAIQHQPRHHHPPDPIQPQPPEGTGSSQVLSELPSLDDFTDSIWDFLESI</sequence>
<evidence type="ECO:0000256" key="1">
    <source>
        <dbReference type="ARBA" id="ARBA00004147"/>
    </source>
</evidence>
<keyword evidence="10 17" id="KW-0479">Metal-binding</keyword>
<evidence type="ECO:0000256" key="10">
    <source>
        <dbReference type="ARBA" id="ARBA00022723"/>
    </source>
</evidence>
<evidence type="ECO:0000256" key="4">
    <source>
        <dbReference type="ARBA" id="ARBA00014388"/>
    </source>
</evidence>
<evidence type="ECO:0000256" key="7">
    <source>
        <dbReference type="ARBA" id="ARBA00022562"/>
    </source>
</evidence>
<keyword evidence="11 17" id="KW-0863">Zinc-finger</keyword>
<comment type="subcellular location">
    <subcellularLocation>
        <location evidence="2 17">Host cytoplasm</location>
    </subcellularLocation>
    <subcellularLocation>
        <location evidence="1 17">Host nucleus</location>
    </subcellularLocation>
</comment>
<evidence type="ECO:0000256" key="15">
    <source>
        <dbReference type="ARBA" id="ARBA00023200"/>
    </source>
</evidence>
<evidence type="ECO:0000313" key="19">
    <source>
        <dbReference type="EMBL" id="AFO38447.1"/>
    </source>
</evidence>
<dbReference type="GO" id="GO:0005198">
    <property type="term" value="F:structural molecule activity"/>
    <property type="evidence" value="ECO:0007669"/>
    <property type="project" value="InterPro"/>
</dbReference>
<comment type="similarity">
    <text evidence="3 17">Belongs to the geminiviridae transcriptional activator protein family.</text>
</comment>
<evidence type="ECO:0000256" key="11">
    <source>
        <dbReference type="ARBA" id="ARBA00022771"/>
    </source>
</evidence>
<keyword evidence="14 17" id="KW-0010">Activator</keyword>
<keyword evidence="9" id="KW-1090">Inhibition of host innate immune response by virus</keyword>
<evidence type="ECO:0000256" key="3">
    <source>
        <dbReference type="ARBA" id="ARBA00007672"/>
    </source>
</evidence>
<dbReference type="GO" id="GO:0030430">
    <property type="term" value="C:host cell cytoplasm"/>
    <property type="evidence" value="ECO:0007669"/>
    <property type="project" value="UniProtKB-SubCell"/>
</dbReference>
<keyword evidence="16" id="KW-0899">Viral immunoevasion</keyword>
<keyword evidence="13 17" id="KW-0238">DNA-binding</keyword>
<name>I7A6S0_9GEMI</name>
<evidence type="ECO:0000256" key="18">
    <source>
        <dbReference type="SAM" id="MobiDB-lite"/>
    </source>
</evidence>
<keyword evidence="5 17" id="KW-0941">Suppressor of RNA silencing</keyword>
<keyword evidence="8 17" id="KW-0945">Host-virus interaction</keyword>
<dbReference type="GO" id="GO:0008270">
    <property type="term" value="F:zinc ion binding"/>
    <property type="evidence" value="ECO:0007669"/>
    <property type="project" value="UniProtKB-KW"/>
</dbReference>
<evidence type="ECO:0000256" key="16">
    <source>
        <dbReference type="ARBA" id="ARBA00023280"/>
    </source>
</evidence>
<organism evidence="19">
    <name type="scientific">Jatropha mosaic Nigeria virus</name>
    <dbReference type="NCBI Taxonomy" id="1213406"/>
    <lineage>
        <taxon>Viruses</taxon>
        <taxon>Monodnaviria</taxon>
        <taxon>Shotokuvirae</taxon>
        <taxon>Cressdnaviricota</taxon>
        <taxon>Repensiviricetes</taxon>
        <taxon>Geplafuvirales</taxon>
        <taxon>Geminiviridae</taxon>
        <taxon>Begomovirus</taxon>
        <taxon>Begomovirus jatrophanigeriaense</taxon>
    </lineage>
</organism>
<evidence type="ECO:0000256" key="17">
    <source>
        <dbReference type="RuleBase" id="RU363028"/>
    </source>
</evidence>
<evidence type="ECO:0000256" key="9">
    <source>
        <dbReference type="ARBA" id="ARBA00022632"/>
    </source>
</evidence>
<evidence type="ECO:0000256" key="8">
    <source>
        <dbReference type="ARBA" id="ARBA00022581"/>
    </source>
</evidence>
<keyword evidence="7 17" id="KW-1048">Host nucleus</keyword>
<dbReference type="GO" id="GO:0003677">
    <property type="term" value="F:DNA binding"/>
    <property type="evidence" value="ECO:0007669"/>
    <property type="project" value="UniProtKB-KW"/>
</dbReference>
<keyword evidence="15 17" id="KW-1035">Host cytoplasm</keyword>
<comment type="function">
    <text evidence="17">Strong activator of the late viral genes promoters. Acts as a suppressor of RNA-mediated gene silencing, also known as post-transcriptional gene silencing (PTGS), a mechanism of plant viral defense that limits the accumulation of viral RNAs. Also suppresses the host basal defense by interacting with and inhibiting SNF1 kinase, a key regulator of cell metabolism implicated in innate antiviral defense. Determines pathogenicity.</text>
</comment>
<accession>I7A6S0</accession>
<comment type="domain">
    <text evidence="17">The zinc finger and the transactivation region are involved in PTGS suppression.</text>
</comment>
<dbReference type="GO" id="GO:0042025">
    <property type="term" value="C:host cell nucleus"/>
    <property type="evidence" value="ECO:0007669"/>
    <property type="project" value="UniProtKB-SubCell"/>
</dbReference>
<dbReference type="GO" id="GO:0019028">
    <property type="term" value="C:viral capsid"/>
    <property type="evidence" value="ECO:0007669"/>
    <property type="project" value="InterPro"/>
</dbReference>
<evidence type="ECO:0000256" key="2">
    <source>
        <dbReference type="ARBA" id="ARBA00004192"/>
    </source>
</evidence>
<dbReference type="Pfam" id="PF01440">
    <property type="entry name" value="Gemini_AL2"/>
    <property type="match status" value="1"/>
</dbReference>
<dbReference type="GO" id="GO:0052170">
    <property type="term" value="P:symbiont-mediated suppression of host innate immune response"/>
    <property type="evidence" value="ECO:0007669"/>
    <property type="project" value="UniProtKB-KW"/>
</dbReference>
<comment type="subunit">
    <text evidence="17">Monomer. Homodimer. Homooligomer. Self-interaction correlates with nuclear localization and efficient activation of transcription.</text>
</comment>
<protein>
    <recommendedName>
        <fullName evidence="4 17">Transcriptional activator protein</fullName>
        <shortName evidence="17">TrAP</shortName>
    </recommendedName>
</protein>
<evidence type="ECO:0000256" key="14">
    <source>
        <dbReference type="ARBA" id="ARBA00023159"/>
    </source>
</evidence>